<dbReference type="PATRIC" id="fig|1300222.3.peg.4879"/>
<proteinExistence type="predicted"/>
<dbReference type="STRING" id="1300222.I532_23226"/>
<dbReference type="OrthoDB" id="9780932at2"/>
<evidence type="ECO:0000256" key="1">
    <source>
        <dbReference type="SAM" id="Phobius"/>
    </source>
</evidence>
<dbReference type="RefSeq" id="WP_003392120.1">
    <property type="nucleotide sequence ID" value="NZ_APBN01000018.1"/>
</dbReference>
<organism evidence="3 4">
    <name type="scientific">Brevibacillus borstelensis AK1</name>
    <dbReference type="NCBI Taxonomy" id="1300222"/>
    <lineage>
        <taxon>Bacteria</taxon>
        <taxon>Bacillati</taxon>
        <taxon>Bacillota</taxon>
        <taxon>Bacilli</taxon>
        <taxon>Bacillales</taxon>
        <taxon>Paenibacillaceae</taxon>
        <taxon>Brevibacillus</taxon>
    </lineage>
</organism>
<gene>
    <name evidence="3" type="ORF">I532_23226</name>
</gene>
<dbReference type="InterPro" id="IPR029059">
    <property type="entry name" value="AB_hydrolase_5"/>
</dbReference>
<dbReference type="Gene3D" id="3.40.50.1820">
    <property type="entry name" value="alpha/beta hydrolase"/>
    <property type="match status" value="1"/>
</dbReference>
<protein>
    <recommendedName>
        <fullName evidence="2">Alpha/beta hydrolase fold-5 domain-containing protein</fullName>
    </recommendedName>
</protein>
<dbReference type="Proteomes" id="UP000012081">
    <property type="component" value="Unassembled WGS sequence"/>
</dbReference>
<feature type="transmembrane region" description="Helical" evidence="1">
    <location>
        <begin position="9"/>
        <end position="27"/>
    </location>
</feature>
<dbReference type="InterPro" id="IPR029058">
    <property type="entry name" value="AB_hydrolase_fold"/>
</dbReference>
<keyword evidence="1" id="KW-1133">Transmembrane helix</keyword>
<keyword evidence="4" id="KW-1185">Reference proteome</keyword>
<accession>M8DTF5</accession>
<evidence type="ECO:0000313" key="3">
    <source>
        <dbReference type="EMBL" id="EMT50241.1"/>
    </source>
</evidence>
<dbReference type="Pfam" id="PF12695">
    <property type="entry name" value="Abhydrolase_5"/>
    <property type="match status" value="1"/>
</dbReference>
<reference evidence="3 4" key="1">
    <citation type="submission" date="2013-03" db="EMBL/GenBank/DDBJ databases">
        <title>Assembly of a new bacterial strain Brevibacillus borstelensis AK1.</title>
        <authorList>
            <person name="Rajan I."/>
            <person name="PoliReddy D."/>
            <person name="Sugumar T."/>
            <person name="Rathinam K."/>
            <person name="Alqarawi S."/>
            <person name="Khalil A.B."/>
            <person name="Sivakumar N."/>
        </authorList>
    </citation>
    <scope>NUCLEOTIDE SEQUENCE [LARGE SCALE GENOMIC DNA]</scope>
    <source>
        <strain evidence="3 4">AK1</strain>
    </source>
</reference>
<name>M8DTF5_9BACL</name>
<dbReference type="EMBL" id="APBN01000018">
    <property type="protein sequence ID" value="EMT50241.1"/>
    <property type="molecule type" value="Genomic_DNA"/>
</dbReference>
<feature type="domain" description="Alpha/beta hydrolase fold-5" evidence="2">
    <location>
        <begin position="66"/>
        <end position="229"/>
    </location>
</feature>
<dbReference type="AlphaFoldDB" id="M8DTF5"/>
<dbReference type="SUPFAM" id="SSF53474">
    <property type="entry name" value="alpha/beta-Hydrolases"/>
    <property type="match status" value="1"/>
</dbReference>
<sequence length="250" mass="26975">MRKNFIRYLIYVFVAVAVLVAIAAWYLDPYQPDDAAMQAMPDGDGVNVTERGGLIVFEGGENIPPGIILYPGGLVGPESYAPLARLMAMSGHRTVIVKMPLNLAFTGVDRANDVLLAYPEEPFVIGGHSLGGTMASRYAASHPERVLGTFFLASYPDQKGSLKEKTIPVLSLIGSRDGVVNSSAYEMARQYLPDNTVYLKIPGGNHAQFGSYGAQKGDQPAAIPPGDQWQQTAAVLKEWMKSTVAGLDRK</sequence>
<keyword evidence="1" id="KW-0812">Transmembrane</keyword>
<dbReference type="GO" id="GO:0016787">
    <property type="term" value="F:hydrolase activity"/>
    <property type="evidence" value="ECO:0007669"/>
    <property type="project" value="InterPro"/>
</dbReference>
<evidence type="ECO:0000259" key="2">
    <source>
        <dbReference type="Pfam" id="PF12695"/>
    </source>
</evidence>
<evidence type="ECO:0000313" key="4">
    <source>
        <dbReference type="Proteomes" id="UP000012081"/>
    </source>
</evidence>
<comment type="caution">
    <text evidence="3">The sequence shown here is derived from an EMBL/GenBank/DDBJ whole genome shotgun (WGS) entry which is preliminary data.</text>
</comment>
<keyword evidence="1" id="KW-0472">Membrane</keyword>